<protein>
    <submittedName>
        <fullName evidence="2">Uncharacterized protein</fullName>
    </submittedName>
</protein>
<comment type="caution">
    <text evidence="2">The sequence shown here is derived from an EMBL/GenBank/DDBJ whole genome shotgun (WGS) entry which is preliminary data.</text>
</comment>
<reference evidence="2" key="1">
    <citation type="submission" date="2017-07" db="EMBL/GenBank/DDBJ databases">
        <title>Taro Niue Genome Assembly and Annotation.</title>
        <authorList>
            <person name="Atibalentja N."/>
            <person name="Keating K."/>
            <person name="Fields C.J."/>
        </authorList>
    </citation>
    <scope>NUCLEOTIDE SEQUENCE</scope>
    <source>
        <strain evidence="2">Niue_2</strain>
        <tissue evidence="2">Leaf</tissue>
    </source>
</reference>
<dbReference type="Proteomes" id="UP000652761">
    <property type="component" value="Unassembled WGS sequence"/>
</dbReference>
<feature type="region of interest" description="Disordered" evidence="1">
    <location>
        <begin position="1"/>
        <end position="23"/>
    </location>
</feature>
<proteinExistence type="predicted"/>
<keyword evidence="3" id="KW-1185">Reference proteome</keyword>
<gene>
    <name evidence="2" type="ORF">Taro_049095</name>
</gene>
<accession>A0A843X9Z6</accession>
<dbReference type="EMBL" id="NMUH01006862">
    <property type="protein sequence ID" value="MQM16141.1"/>
    <property type="molecule type" value="Genomic_DNA"/>
</dbReference>
<name>A0A843X9Z6_COLES</name>
<organism evidence="2 3">
    <name type="scientific">Colocasia esculenta</name>
    <name type="common">Wild taro</name>
    <name type="synonym">Arum esculentum</name>
    <dbReference type="NCBI Taxonomy" id="4460"/>
    <lineage>
        <taxon>Eukaryota</taxon>
        <taxon>Viridiplantae</taxon>
        <taxon>Streptophyta</taxon>
        <taxon>Embryophyta</taxon>
        <taxon>Tracheophyta</taxon>
        <taxon>Spermatophyta</taxon>
        <taxon>Magnoliopsida</taxon>
        <taxon>Liliopsida</taxon>
        <taxon>Araceae</taxon>
        <taxon>Aroideae</taxon>
        <taxon>Colocasieae</taxon>
        <taxon>Colocasia</taxon>
    </lineage>
</organism>
<dbReference type="AlphaFoldDB" id="A0A843X9Z6"/>
<feature type="region of interest" description="Disordered" evidence="1">
    <location>
        <begin position="122"/>
        <end position="143"/>
    </location>
</feature>
<evidence type="ECO:0000256" key="1">
    <source>
        <dbReference type="SAM" id="MobiDB-lite"/>
    </source>
</evidence>
<evidence type="ECO:0000313" key="3">
    <source>
        <dbReference type="Proteomes" id="UP000652761"/>
    </source>
</evidence>
<sequence>MHYHADSGRYDNLPQSPGSRRTLREFPRELHHAATFPRTIRRRHAFYDRPTTLRYLLEALKPLGQKAGAKGEENQVRNLPSGEPITCTILRLASTPMPPTATATLSVHIRCRQVHAVNVHLPGRQQVNGHPWPPTPTEQQQYT</sequence>
<evidence type="ECO:0000313" key="2">
    <source>
        <dbReference type="EMBL" id="MQM16141.1"/>
    </source>
</evidence>